<dbReference type="AlphaFoldDB" id="A0A5N6ZV73"/>
<evidence type="ECO:0000313" key="4">
    <source>
        <dbReference type="EMBL" id="KAE8361514.1"/>
    </source>
</evidence>
<name>A0A5N6ZV73_9EURO</name>
<evidence type="ECO:0000313" key="5">
    <source>
        <dbReference type="Proteomes" id="UP000326268"/>
    </source>
</evidence>
<accession>A0A5N6ZV73</accession>
<dbReference type="GeneID" id="43658753"/>
<evidence type="ECO:0000256" key="1">
    <source>
        <dbReference type="SAM" id="SignalP"/>
    </source>
</evidence>
<keyword evidence="5" id="KW-1185">Reference proteome</keyword>
<dbReference type="PANTHER" id="PTHR37836">
    <property type="entry name" value="LMO1036 PROTEIN"/>
    <property type="match status" value="1"/>
</dbReference>
<evidence type="ECO:0000259" key="3">
    <source>
        <dbReference type="Pfam" id="PF13204"/>
    </source>
</evidence>
<dbReference type="InterPro" id="IPR025277">
    <property type="entry name" value="Apiosidase-like_cat_dom"/>
</dbReference>
<dbReference type="PANTHER" id="PTHR37836:SF2">
    <property type="entry name" value="DUF4038 DOMAIN-CONTAINING PROTEIN"/>
    <property type="match status" value="1"/>
</dbReference>
<keyword evidence="1" id="KW-0732">Signal</keyword>
<feature type="domain" description="Putative collagen-binding" evidence="2">
    <location>
        <begin position="414"/>
        <end position="509"/>
    </location>
</feature>
<protein>
    <recommendedName>
        <fullName evidence="6">DUF4038 domain-containing protein</fullName>
    </recommendedName>
</protein>
<evidence type="ECO:0000259" key="2">
    <source>
        <dbReference type="Pfam" id="PF12904"/>
    </source>
</evidence>
<feature type="domain" description="Apiosidase-like catalytic" evidence="3">
    <location>
        <begin position="32"/>
        <end position="403"/>
    </location>
</feature>
<feature type="chain" id="PRO_5024906337" description="DUF4038 domain-containing protein" evidence="1">
    <location>
        <begin position="21"/>
        <end position="512"/>
    </location>
</feature>
<organism evidence="4 5">
    <name type="scientific">Aspergillus caelatus</name>
    <dbReference type="NCBI Taxonomy" id="61420"/>
    <lineage>
        <taxon>Eukaryota</taxon>
        <taxon>Fungi</taxon>
        <taxon>Dikarya</taxon>
        <taxon>Ascomycota</taxon>
        <taxon>Pezizomycotina</taxon>
        <taxon>Eurotiomycetes</taxon>
        <taxon>Eurotiomycetidae</taxon>
        <taxon>Eurotiales</taxon>
        <taxon>Aspergillaceae</taxon>
        <taxon>Aspergillus</taxon>
        <taxon>Aspergillus subgen. Circumdati</taxon>
    </lineage>
</organism>
<dbReference type="Gene3D" id="3.20.20.80">
    <property type="entry name" value="Glycosidases"/>
    <property type="match status" value="1"/>
</dbReference>
<gene>
    <name evidence="4" type="ORF">BDV27DRAFT_166879</name>
</gene>
<sequence>MILKSALVYIALPILQAVAAWQVPAEYAITPSSNGRFLQEHDGKPFFWQADTAWLLFHRLNFSEAEVYLSDRASKGFTMVLAVGFTQAGIDNPNRNGDLPFINEDVTKPNEAYWTYVDSVVELAWSKGIRICMVPAWGKYVHSSDNSGSVLNTSTAYPFGEFLGHRYPYLPKTLVGDTNPYWQNKTAVKADYTNGGAPPTYEVIDWSPVYDDLANGIVAGERQAIAATSAQNAMTWSPLMTIHPTNQWFTGGPLALAHAFFGNRTWLTLDASQSGHADYPPNPPIPWWNCRRGWEPVELMYAAGSVPGGRVRPVIDNEAHYENRYNNGNSNKASWNASDVRIGSWQAVFSGAAGLTYGANAIQQCAIPGLFAEDGSGPSNNWAQDLVLPGSNQMQWIKKAIMDRGNTTSYFTRVPAQDIILGDPGTDDTRVTATKDSGGNWIMVYTPMGTSFQVETSSLNSCHVQASWYDPLGGTYSTLSSTLCGESSTVKTFTPPTTSGHADWVLVLDVVH</sequence>
<feature type="signal peptide" evidence="1">
    <location>
        <begin position="1"/>
        <end position="20"/>
    </location>
</feature>
<proteinExistence type="predicted"/>
<reference evidence="4 5" key="1">
    <citation type="submission" date="2019-04" db="EMBL/GenBank/DDBJ databases">
        <title>Friends and foes A comparative genomics studyof 23 Aspergillus species from section Flavi.</title>
        <authorList>
            <consortium name="DOE Joint Genome Institute"/>
            <person name="Kjaerbolling I."/>
            <person name="Vesth T."/>
            <person name="Frisvad J.C."/>
            <person name="Nybo J.L."/>
            <person name="Theobald S."/>
            <person name="Kildgaard S."/>
            <person name="Isbrandt T."/>
            <person name="Kuo A."/>
            <person name="Sato A."/>
            <person name="Lyhne E.K."/>
            <person name="Kogle M.E."/>
            <person name="Wiebenga A."/>
            <person name="Kun R.S."/>
            <person name="Lubbers R.J."/>
            <person name="Makela M.R."/>
            <person name="Barry K."/>
            <person name="Chovatia M."/>
            <person name="Clum A."/>
            <person name="Daum C."/>
            <person name="Haridas S."/>
            <person name="He G."/>
            <person name="LaButti K."/>
            <person name="Lipzen A."/>
            <person name="Mondo S."/>
            <person name="Riley R."/>
            <person name="Salamov A."/>
            <person name="Simmons B.A."/>
            <person name="Magnuson J.K."/>
            <person name="Henrissat B."/>
            <person name="Mortensen U.H."/>
            <person name="Larsen T.O."/>
            <person name="Devries R.P."/>
            <person name="Grigoriev I.V."/>
            <person name="Machida M."/>
            <person name="Baker S.E."/>
            <person name="Andersen M.R."/>
        </authorList>
    </citation>
    <scope>NUCLEOTIDE SEQUENCE [LARGE SCALE GENOMIC DNA]</scope>
    <source>
        <strain evidence="4 5">CBS 763.97</strain>
    </source>
</reference>
<dbReference type="OrthoDB" id="2581507at2759"/>
<dbReference type="InterPro" id="IPR024749">
    <property type="entry name" value="Collagen-bd_put"/>
</dbReference>
<evidence type="ECO:0008006" key="6">
    <source>
        <dbReference type="Google" id="ProtNLM"/>
    </source>
</evidence>
<dbReference type="Proteomes" id="UP000326268">
    <property type="component" value="Unassembled WGS sequence"/>
</dbReference>
<dbReference type="Pfam" id="PF12904">
    <property type="entry name" value="Collagen_bind_2"/>
    <property type="match status" value="1"/>
</dbReference>
<dbReference type="Pfam" id="PF13204">
    <property type="entry name" value="Apiosidase"/>
    <property type="match status" value="1"/>
</dbReference>
<dbReference type="RefSeq" id="XP_031924595.1">
    <property type="nucleotide sequence ID" value="XM_032074307.1"/>
</dbReference>
<dbReference type="EMBL" id="ML737732">
    <property type="protein sequence ID" value="KAE8361514.1"/>
    <property type="molecule type" value="Genomic_DNA"/>
</dbReference>